<evidence type="ECO:0000313" key="4">
    <source>
        <dbReference type="EMBL" id="MDQ0215914.1"/>
    </source>
</evidence>
<dbReference type="EMBL" id="JAUSUC010000030">
    <property type="protein sequence ID" value="MDQ0215914.1"/>
    <property type="molecule type" value="Genomic_DNA"/>
</dbReference>
<dbReference type="PROSITE" id="PS51318">
    <property type="entry name" value="TAT"/>
    <property type="match status" value="1"/>
</dbReference>
<dbReference type="InterPro" id="IPR001119">
    <property type="entry name" value="SLH_dom"/>
</dbReference>
<dbReference type="Pfam" id="PF00395">
    <property type="entry name" value="SLH"/>
    <property type="match status" value="1"/>
</dbReference>
<sequence length="997" mass="106638">MANQPKSYRKFLAGSVTAALVASAVTPAFAAEQTKTFKDENESNFKSHSENIYKAAEKGLINGYTDGTFKAYKELSRGDVVKILARYLEEKHGGKVDTSDVKPFDDVRASEAEKELYEASLVVKKFKAFEGSNNKLLPANNITRQAMAKVLVNTFELKEVADGEMKVKDLESADAEFRPYIETLSKAGVTTVENFLPKSTVKRGQYATFLVNALNALEKKNEKKDAKVESVSAVNGKLTVKLSKELDATPISSDFKVVQNINGSTKAVAASSVAYDEATKTVTLVVPELSATEVDQAVSYTVAYKETAAVSSNSFTIAKVGELQATSATQISSTQIKVQFNQKVTKASAEKIANYKLGKAKADGKISGEYQSFTDDDTTAVLQEDEQSVVITLGAEEQATNILGAKGQFDNNTAFLLNVSTNVLPKLGKAAEKPAELPFTLNDSTKPAVEKFVVNENGELVVSFNEKLNTTSVKVVINGQELTKAPVYSAKTGKSTVTFTKEVLTGKKPTGFGLELGKTYAVSVAEGQDAYGTAMNIYTSQFTYTVAADAPQVTKVESKNEKSVTVTFSEPVFKVKDGSALDSTSFDITKGAKHFKPADVTSNTAGTVYTLTFNPVDQVDDFIFDSYKNETSVSLDIHVSDIKDNVGNITPASKHTVTVLKDTVKPEVVKKENKENGFVGLTFNKAFNGTKVTKGNVAGKAYVLTSTGVKLPLAEANVTEVTPTPEGKLKFNLSNVSSNALAAGNYTLVLEEGAVVDTALNGGNKNNEIRVPFIIAATGLEKKPVVESVNASDENAPGNIVVTFEEQVSYESAAKAANYTLDGKAIPASSEFSLDSEGKVLTITLPEATYKESGSKVLKINGVRNLAGTVMDQYEAVLSVNENEKIELKSAKIVNGDVILTFNENVNKADVKQVFVDTDLLVKANGVTVASPTVKEHDAVKADDNDSAKIAKNQIKIVAPKGISFATGTITIEVKEDAQAKDKAGNGAKAVTVTATR</sequence>
<feature type="signal peptide" evidence="2">
    <location>
        <begin position="1"/>
        <end position="30"/>
    </location>
</feature>
<accession>A0AAJ1SZV0</accession>
<dbReference type="InterPro" id="IPR006311">
    <property type="entry name" value="TAT_signal"/>
</dbReference>
<feature type="domain" description="SLH" evidence="3">
    <location>
        <begin position="164"/>
        <end position="224"/>
    </location>
</feature>
<evidence type="ECO:0000313" key="5">
    <source>
        <dbReference type="Proteomes" id="UP001237207"/>
    </source>
</evidence>
<dbReference type="RefSeq" id="WP_307257911.1">
    <property type="nucleotide sequence ID" value="NZ_JAUSUC010000030.1"/>
</dbReference>
<gene>
    <name evidence="4" type="ORF">J2S13_002334</name>
</gene>
<dbReference type="Proteomes" id="UP001237207">
    <property type="component" value="Unassembled WGS sequence"/>
</dbReference>
<dbReference type="AlphaFoldDB" id="A0AAJ1SZV0"/>
<reference evidence="4" key="1">
    <citation type="submission" date="2023-07" db="EMBL/GenBank/DDBJ databases">
        <title>Genomic Encyclopedia of Type Strains, Phase IV (KMG-IV): sequencing the most valuable type-strain genomes for metagenomic binning, comparative biology and taxonomic classification.</title>
        <authorList>
            <person name="Goeker M."/>
        </authorList>
    </citation>
    <scope>NUCLEOTIDE SEQUENCE</scope>
    <source>
        <strain evidence="4">DSM 23947</strain>
    </source>
</reference>
<keyword evidence="5" id="KW-1185">Reference proteome</keyword>
<proteinExistence type="predicted"/>
<name>A0AAJ1SZV0_9BACI</name>
<organism evidence="4 5">
    <name type="scientific">Oikeobacillus pervagus</name>
    <dbReference type="NCBI Taxonomy" id="1325931"/>
    <lineage>
        <taxon>Bacteria</taxon>
        <taxon>Bacillati</taxon>
        <taxon>Bacillota</taxon>
        <taxon>Bacilli</taxon>
        <taxon>Bacillales</taxon>
        <taxon>Bacillaceae</taxon>
        <taxon>Oikeobacillus</taxon>
    </lineage>
</organism>
<evidence type="ECO:0000256" key="2">
    <source>
        <dbReference type="SAM" id="SignalP"/>
    </source>
</evidence>
<protein>
    <recommendedName>
        <fullName evidence="3">SLH domain-containing protein</fullName>
    </recommendedName>
</protein>
<feature type="chain" id="PRO_5042585709" description="SLH domain-containing protein" evidence="2">
    <location>
        <begin position="31"/>
        <end position="997"/>
    </location>
</feature>
<dbReference type="PROSITE" id="PS51272">
    <property type="entry name" value="SLH"/>
    <property type="match status" value="2"/>
</dbReference>
<keyword evidence="1 2" id="KW-0732">Signal</keyword>
<comment type="caution">
    <text evidence="4">The sequence shown here is derived from an EMBL/GenBank/DDBJ whole genome shotgun (WGS) entry which is preliminary data.</text>
</comment>
<dbReference type="InterPro" id="IPR014755">
    <property type="entry name" value="Cu-Rt/internalin_Ig-like"/>
</dbReference>
<evidence type="ECO:0000256" key="1">
    <source>
        <dbReference type="ARBA" id="ARBA00022729"/>
    </source>
</evidence>
<dbReference type="Gene3D" id="2.60.40.1220">
    <property type="match status" value="4"/>
</dbReference>
<feature type="domain" description="SLH" evidence="3">
    <location>
        <begin position="33"/>
        <end position="98"/>
    </location>
</feature>
<evidence type="ECO:0000259" key="3">
    <source>
        <dbReference type="PROSITE" id="PS51272"/>
    </source>
</evidence>